<evidence type="ECO:0000259" key="3">
    <source>
        <dbReference type="Pfam" id="PF01055"/>
    </source>
</evidence>
<evidence type="ECO:0000256" key="1">
    <source>
        <dbReference type="ARBA" id="ARBA00007806"/>
    </source>
</evidence>
<dbReference type="SUPFAM" id="SSF51445">
    <property type="entry name" value="(Trans)glycosidases"/>
    <property type="match status" value="1"/>
</dbReference>
<dbReference type="OrthoDB" id="1334205at2759"/>
<dbReference type="Pfam" id="PF01055">
    <property type="entry name" value="Glyco_hydro_31_2nd"/>
    <property type="match status" value="1"/>
</dbReference>
<evidence type="ECO:0000256" key="2">
    <source>
        <dbReference type="RuleBase" id="RU361185"/>
    </source>
</evidence>
<feature type="domain" description="Glycoside hydrolase family 31 TIM barrel" evidence="3">
    <location>
        <begin position="1"/>
        <end position="228"/>
    </location>
</feature>
<organism evidence="4 5">
    <name type="scientific">Euroglyphus maynei</name>
    <name type="common">Mayne's house dust mite</name>
    <dbReference type="NCBI Taxonomy" id="6958"/>
    <lineage>
        <taxon>Eukaryota</taxon>
        <taxon>Metazoa</taxon>
        <taxon>Ecdysozoa</taxon>
        <taxon>Arthropoda</taxon>
        <taxon>Chelicerata</taxon>
        <taxon>Arachnida</taxon>
        <taxon>Acari</taxon>
        <taxon>Acariformes</taxon>
        <taxon>Sarcoptiformes</taxon>
        <taxon>Astigmata</taxon>
        <taxon>Psoroptidia</taxon>
        <taxon>Analgoidea</taxon>
        <taxon>Pyroglyphidae</taxon>
        <taxon>Pyroglyphinae</taxon>
        <taxon>Euroglyphus</taxon>
    </lineage>
</organism>
<dbReference type="GO" id="GO:0004558">
    <property type="term" value="F:alpha-1,4-glucosidase activity"/>
    <property type="evidence" value="ECO:0007669"/>
    <property type="project" value="TreeGrafter"/>
</dbReference>
<proteinExistence type="inferred from homology"/>
<comment type="similarity">
    <text evidence="1 2">Belongs to the glycosyl hydrolase 31 family.</text>
</comment>
<comment type="caution">
    <text evidence="4">The sequence shown here is derived from an EMBL/GenBank/DDBJ whole genome shotgun (WGS) entry which is preliminary data.</text>
</comment>
<accession>A0A1Y3AZW6</accession>
<dbReference type="GO" id="GO:0005975">
    <property type="term" value="P:carbohydrate metabolic process"/>
    <property type="evidence" value="ECO:0007669"/>
    <property type="project" value="InterPro"/>
</dbReference>
<keyword evidence="5" id="KW-1185">Reference proteome</keyword>
<name>A0A1Y3AZW6_EURMA</name>
<dbReference type="PANTHER" id="PTHR22762">
    <property type="entry name" value="ALPHA-GLUCOSIDASE"/>
    <property type="match status" value="1"/>
</dbReference>
<dbReference type="Proteomes" id="UP000194236">
    <property type="component" value="Unassembled WGS sequence"/>
</dbReference>
<dbReference type="InterPro" id="IPR017853">
    <property type="entry name" value="GH"/>
</dbReference>
<evidence type="ECO:0000313" key="5">
    <source>
        <dbReference type="Proteomes" id="UP000194236"/>
    </source>
</evidence>
<gene>
    <name evidence="4" type="ORF">BLA29_009311</name>
</gene>
<protein>
    <recommendedName>
        <fullName evidence="3">Glycoside hydrolase family 31 TIM barrel domain-containing protein</fullName>
    </recommendedName>
</protein>
<reference evidence="4 5" key="1">
    <citation type="submission" date="2017-03" db="EMBL/GenBank/DDBJ databases">
        <title>Genome Survey of Euroglyphus maynei.</title>
        <authorList>
            <person name="Arlian L.G."/>
            <person name="Morgan M.S."/>
            <person name="Rider S.D."/>
        </authorList>
    </citation>
    <scope>NUCLEOTIDE SEQUENCE [LARGE SCALE GENOMIC DNA]</scope>
    <source>
        <strain evidence="4">Arlian Lab</strain>
        <tissue evidence="4">Whole body</tissue>
    </source>
</reference>
<dbReference type="AlphaFoldDB" id="A0A1Y3AZW6"/>
<keyword evidence="2" id="KW-0326">Glycosidase</keyword>
<dbReference type="PANTHER" id="PTHR22762:SF131">
    <property type="entry name" value="GLYCOSIDE HYDROLASE FAMILY 31 N-TERMINAL DOMAIN-CONTAINING PROTEIN"/>
    <property type="match status" value="1"/>
</dbReference>
<dbReference type="InterPro" id="IPR000322">
    <property type="entry name" value="Glyco_hydro_31_TIM"/>
</dbReference>
<dbReference type="EMBL" id="MUJZ01048760">
    <property type="protein sequence ID" value="OTF74082.1"/>
    <property type="molecule type" value="Genomic_DNA"/>
</dbReference>
<sequence length="240" mass="28195">MPPYWSLGFHLSRFGYQNMSNLLATFTRNRDVEIPMDVQWTDIDMMNSRNDFTYDEKNFKGLPDFINNVLHKNGMKFIPMFDPGISAGETPNSYPPYDVGVRMNVFIKNSSDQIFYGKVWNRKSTVWPDFFHPNATPYWTEMFSQYHQTISFDGAWIDMNEPSNFLDGQNFGCPKNDFETPPYTPGMVDESLTLRHKTLCMTAHHHKGQLHYNLHNLYGLQEAVVTNQYVYHLFKYFSMN</sequence>
<evidence type="ECO:0000313" key="4">
    <source>
        <dbReference type="EMBL" id="OTF74082.1"/>
    </source>
</evidence>
<keyword evidence="2" id="KW-0378">Hydrolase</keyword>
<dbReference type="Gene3D" id="3.20.20.80">
    <property type="entry name" value="Glycosidases"/>
    <property type="match status" value="1"/>
</dbReference>